<reference evidence="3 4" key="1">
    <citation type="submission" date="2020-08" db="EMBL/GenBank/DDBJ databases">
        <title>Complete genome sequence of Entomobacter blattae G55GP.</title>
        <authorList>
            <person name="Poehlein A."/>
            <person name="Guzman J."/>
            <person name="Daniel R."/>
            <person name="Vilcinskas A."/>
        </authorList>
    </citation>
    <scope>NUCLEOTIDE SEQUENCE [LARGE SCALE GENOMIC DNA]</scope>
    <source>
        <strain evidence="3 4">G55GP</strain>
    </source>
</reference>
<dbReference type="EMBL" id="CP060244">
    <property type="protein sequence ID" value="QNT77786.1"/>
    <property type="molecule type" value="Genomic_DNA"/>
</dbReference>
<name>A0A7H1NPS6_9PROT</name>
<dbReference type="AlphaFoldDB" id="A0A7H1NPS6"/>
<dbReference type="KEGG" id="ebla:JGUZn3_05400"/>
<sequence>MKFLKKKQKDEIHESQRAPDISKDSPYLNVPKLILLHIFLLTLIVVLSWVNWSLPQR</sequence>
<organism evidence="3 4">
    <name type="scientific">Entomobacter blattae</name>
    <dbReference type="NCBI Taxonomy" id="2762277"/>
    <lineage>
        <taxon>Bacteria</taxon>
        <taxon>Pseudomonadati</taxon>
        <taxon>Pseudomonadota</taxon>
        <taxon>Alphaproteobacteria</taxon>
        <taxon>Acetobacterales</taxon>
        <taxon>Acetobacteraceae</taxon>
        <taxon>Entomobacter</taxon>
    </lineage>
</organism>
<protein>
    <submittedName>
        <fullName evidence="3">Uncharacterized protein</fullName>
    </submittedName>
</protein>
<dbReference type="Proteomes" id="UP000516349">
    <property type="component" value="Chromosome"/>
</dbReference>
<evidence type="ECO:0000313" key="4">
    <source>
        <dbReference type="Proteomes" id="UP000516349"/>
    </source>
</evidence>
<feature type="transmembrane region" description="Helical" evidence="2">
    <location>
        <begin position="33"/>
        <end position="52"/>
    </location>
</feature>
<evidence type="ECO:0000313" key="3">
    <source>
        <dbReference type="EMBL" id="QNT77786.1"/>
    </source>
</evidence>
<accession>A0A7H1NPS6</accession>
<keyword evidence="2" id="KW-0472">Membrane</keyword>
<proteinExistence type="predicted"/>
<keyword evidence="4" id="KW-1185">Reference proteome</keyword>
<feature type="compositionally biased region" description="Basic and acidic residues" evidence="1">
    <location>
        <begin position="8"/>
        <end position="23"/>
    </location>
</feature>
<keyword evidence="2" id="KW-0812">Transmembrane</keyword>
<feature type="region of interest" description="Disordered" evidence="1">
    <location>
        <begin position="1"/>
        <end position="26"/>
    </location>
</feature>
<evidence type="ECO:0000256" key="2">
    <source>
        <dbReference type="SAM" id="Phobius"/>
    </source>
</evidence>
<keyword evidence="2" id="KW-1133">Transmembrane helix</keyword>
<gene>
    <name evidence="3" type="ORF">JGUZn3_05400</name>
</gene>
<evidence type="ECO:0000256" key="1">
    <source>
        <dbReference type="SAM" id="MobiDB-lite"/>
    </source>
</evidence>